<gene>
    <name evidence="8" type="ORF">MBM_07517</name>
</gene>
<dbReference type="Gene3D" id="2.130.10.10">
    <property type="entry name" value="YVTN repeat-like/Quinoprotein amine dehydrogenase"/>
    <property type="match status" value="1"/>
</dbReference>
<feature type="region of interest" description="Disordered" evidence="4">
    <location>
        <begin position="202"/>
        <end position="243"/>
    </location>
</feature>
<feature type="region of interest" description="Disordered" evidence="4">
    <location>
        <begin position="2799"/>
        <end position="2835"/>
    </location>
</feature>
<accession>K1WPK6</accession>
<keyword evidence="1 3" id="KW-0853">WD repeat</keyword>
<dbReference type="Proteomes" id="UP000006753">
    <property type="component" value="Unassembled WGS sequence"/>
</dbReference>
<evidence type="ECO:0000256" key="5">
    <source>
        <dbReference type="SAM" id="SignalP"/>
    </source>
</evidence>
<dbReference type="Pfam" id="PF13385">
    <property type="entry name" value="Laminin_G_3"/>
    <property type="match status" value="1"/>
</dbReference>
<dbReference type="STRING" id="1072389.K1WPK6"/>
<dbReference type="PANTHER" id="PTHR46108">
    <property type="entry name" value="BLUE CHEESE"/>
    <property type="match status" value="1"/>
</dbReference>
<dbReference type="FunFam" id="1.10.1540.10:FF:000002">
    <property type="entry name" value="WD repeat and FYVE domain containing 3"/>
    <property type="match status" value="1"/>
</dbReference>
<dbReference type="eggNOG" id="KOG1788">
    <property type="taxonomic scope" value="Eukaryota"/>
</dbReference>
<evidence type="ECO:0000256" key="3">
    <source>
        <dbReference type="PROSITE-ProRule" id="PRU00221"/>
    </source>
</evidence>
<dbReference type="InterPro" id="IPR001680">
    <property type="entry name" value="WD40_rpt"/>
</dbReference>
<feature type="repeat" description="WD" evidence="3">
    <location>
        <begin position="2649"/>
        <end position="2690"/>
    </location>
</feature>
<feature type="domain" description="BEACH" evidence="6">
    <location>
        <begin position="2221"/>
        <end position="2516"/>
    </location>
</feature>
<dbReference type="InterPro" id="IPR036372">
    <property type="entry name" value="BEACH_dom_sf"/>
</dbReference>
<dbReference type="PROSITE" id="PS00678">
    <property type="entry name" value="WD_REPEATS_1"/>
    <property type="match status" value="1"/>
</dbReference>
<dbReference type="InterPro" id="IPR019775">
    <property type="entry name" value="WD40_repeat_CS"/>
</dbReference>
<evidence type="ECO:0000313" key="8">
    <source>
        <dbReference type="EMBL" id="EKD14287.1"/>
    </source>
</evidence>
<dbReference type="PROSITE" id="PS50082">
    <property type="entry name" value="WD_REPEATS_2"/>
    <property type="match status" value="1"/>
</dbReference>
<dbReference type="Pfam" id="PF23295">
    <property type="entry name" value="Arm_4"/>
    <property type="match status" value="1"/>
</dbReference>
<feature type="compositionally biased region" description="Low complexity" evidence="4">
    <location>
        <begin position="221"/>
        <end position="243"/>
    </location>
</feature>
<dbReference type="CDD" id="cd01201">
    <property type="entry name" value="PH_BEACH"/>
    <property type="match status" value="1"/>
</dbReference>
<dbReference type="Gene3D" id="1.10.1540.10">
    <property type="entry name" value="BEACH domain"/>
    <property type="match status" value="1"/>
</dbReference>
<dbReference type="Pfam" id="PF19287">
    <property type="entry name" value="DUF5910"/>
    <property type="match status" value="1"/>
</dbReference>
<evidence type="ECO:0000256" key="1">
    <source>
        <dbReference type="ARBA" id="ARBA00022574"/>
    </source>
</evidence>
<dbReference type="InterPro" id="IPR000409">
    <property type="entry name" value="BEACH_dom"/>
</dbReference>
<evidence type="ECO:0000313" key="9">
    <source>
        <dbReference type="Proteomes" id="UP000006753"/>
    </source>
</evidence>
<feature type="domain" description="BEACH-type PH" evidence="7">
    <location>
        <begin position="2043"/>
        <end position="2182"/>
    </location>
</feature>
<dbReference type="OMA" id="EMSNFHY"/>
<dbReference type="Gene3D" id="2.60.120.200">
    <property type="match status" value="1"/>
</dbReference>
<feature type="region of interest" description="Disordered" evidence="4">
    <location>
        <begin position="1138"/>
        <end position="1161"/>
    </location>
</feature>
<dbReference type="SUPFAM" id="SSF50729">
    <property type="entry name" value="PH domain-like"/>
    <property type="match status" value="1"/>
</dbReference>
<dbReference type="InterPro" id="IPR015943">
    <property type="entry name" value="WD40/YVTN_repeat-like_dom_sf"/>
</dbReference>
<dbReference type="KEGG" id="mbe:MBM_07517"/>
<name>K1WPK6_MARBU</name>
<dbReference type="SMART" id="SM01026">
    <property type="entry name" value="Beach"/>
    <property type="match status" value="1"/>
</dbReference>
<keyword evidence="2" id="KW-0677">Repeat</keyword>
<dbReference type="SUPFAM" id="SSF81837">
    <property type="entry name" value="BEACH domain"/>
    <property type="match status" value="1"/>
</dbReference>
<dbReference type="HOGENOM" id="CLU_000175_2_0_1"/>
<feature type="region of interest" description="Disordered" evidence="4">
    <location>
        <begin position="1338"/>
        <end position="1371"/>
    </location>
</feature>
<dbReference type="Pfam" id="PF14844">
    <property type="entry name" value="PH_BEACH"/>
    <property type="match status" value="1"/>
</dbReference>
<dbReference type="InterPro" id="IPR051944">
    <property type="entry name" value="BEACH_domain_protein"/>
</dbReference>
<keyword evidence="9" id="KW-1185">Reference proteome</keyword>
<keyword evidence="5" id="KW-0732">Signal</keyword>
<feature type="chain" id="PRO_5003853008" evidence="5">
    <location>
        <begin position="25"/>
        <end position="2870"/>
    </location>
</feature>
<feature type="region of interest" description="Disordered" evidence="4">
    <location>
        <begin position="1925"/>
        <end position="2031"/>
    </location>
</feature>
<dbReference type="InterPro" id="IPR011993">
    <property type="entry name" value="PH-like_dom_sf"/>
</dbReference>
<dbReference type="InterPro" id="IPR023362">
    <property type="entry name" value="PH-BEACH_dom"/>
</dbReference>
<sequence length="2870" mass="321827">MILLSQSISSILLASSFLFTRACGEREREIIGYRTLSSEADNSNDYERRYRNAEYDEEATTAQIGAGFYTFNEPAGWQARGNEWYCVLEADSELLKKISKVWIPKSYTKSTGDGETQLWHRDEETLLEYIQSIVPESDPKKALRFSAIPSVPGKVQMLIPSETIEDELEIWSQCFETEKELRSNVNVTVDWMSWGIAGPRPSGVSTKAKGGSCWTSGYGQRMSSGSRRARSSTTASTPPESTKATAEIQLLLDNVSLTLRTRADNGYPDLGTLTSQAQSIRHYLIASPEPGRASDDFRHLHGFQILLDSLRAFSGFYHPTRRSQQDRTQLFGLLECILGILAQTFREHYGNQRYFQRRVEGGGWAALEQAIASIGSGGSESDAWSEAQLFGCLLSFALDDKRLETLCQKVIELYPSGGANKSTPMDAPDASEKDETVLEYVNNRLNEIIKERALLYNPDIVPTIIDFWAAVPRQPGAAVNPVVLVVIQALKKLGSVSSHNTMALHGTGILSTLLPLAFDSDTPLGATERNAVEALCGSLVSLGVNALSDAQYLLCNKSPRAADFLLERMRESHGPSFIQFDLSLHGFASIELPTLGRAFPPPSTSAGYTFTAWICIDQFDSKSFTTIFGAFDVSQTCFLLAYFDEAHNFILQTSVVGSRPSVRFKSTVFKEGQWYHITIVHRRSRTLTASKASLYVDGEFAEEVKCQYPAPPPSNASTESFTSFTSSPSKPNPVQAFLGTPRDLSSKLGPGVVFSRWSLASFHLFEGTLSDDLIAVYHRLGPRYNGNFQDCLGSFQTYEASAALGMRNDLIHPGKDDHSEILDAIRDKASLLVPESRIILSILPTAVLRDDDRHKSYESQLLRGLNRAASGNLFQMTHNNGTSIAINGAVPAINEALVRAHGTAVLTGDPVVIVPQSLDDAIWRLGGFTGIVLKMVENATTREEIVRAVETLFESIKGSWRNSEAMERENGYAILGALIRGKVGAGVVVSSKYHPEPALMDSDERDKLGFQLLSLVLNFVGYIHEKPEESFIINPLAYRVLLVDYDMWRKSAPITQRLYYKQFVVFGVNSKFHQFNSRRLFRMRIVKRFLDALKAETFQQEVFPAFMEALRSLVICNLTAEIFRFLALFITYAYHKPTSTASRTPKSSAGTLPSRAVSKSVGLPRPSITTILGGNEIVSNTTMTKRQIGNKILEMYSDLLCEKGNTSNIKKFAKTVTNKWLLHLLTEDDPEVVVHGTKILARLLVVHGSHYVAKFASKTGGFAIMRYRLKRWWDLPTLWPILFCILFGHDVADVDLERSFELFSLLEPFNSCKVVYHAVLPVIMAMLQHGLKDVLRNQDDPDSPLMDRGNGQDQPKPSGLSVPAGANRRRSMSLTKELEARQTHQHKKERLGGQAIVLHTVIRFFADLHSKSSDFRDFAISSDYIRHLLALLFPVIVSTDAVSPETELNSRDSALTFDGDDVIIRPISRVSTNSASVVKTTTVETMLPPSPTSPRTRQSRRGSSFILLISRPSEFSPSSARLNVIMSPKKKVTTQNTSNSLVEELLELIVNVFIDQVMVRKEFPGFGLFVKIPPGFQEHQAYFETYLLRNTISQLNNSIQLDQKSLREPKLIQNMARLVAHIGEAVFEGWFLSGAEPLLDFAGTQLEYLQRPEIWKSKSVRLCSQAIMSIKHVFLRVVLLRLSELDSAQVPENEAVAFMDKLLYWQAVLLSSDVNEENFLKLICYQLYLKLVDSRERIRLAAANLWRIILVQKPEETTMMFHQAMTSEHRSLSSGFKKLMEQDNETFFAWVDEQRAELDSLFLGAMSKTWEDFVNAENEKTEEATKSRAAKRRGQLKQWHQEKVNDEDILFRHDLAATLWMKNIYASEHLKHQRAQQDQQDNFSFLAATFSKMDHELHRPCAVFEHKSPTKWKLDRTEGRNRMRLRMLPDREAPAYDYQPKRRTTDATNKLRIDPKPDIRVDSGSSNATPVSATASTNPNEASLDGPSDVSSDTLVNMQQEAATGSQESVMPEEDFELVDDPNDPGEDDTYEDKNRKVMRSLQSGDQVQQVFNISRIIGLEACEGLLIIGKNSLYLIDNVFQRSDGEIVNVSQAPKEERDPYLQMIAGQKTTDKRAQPVKLDQAVRSEQEARSWKWSDVISISKRRFLFRDVAVEVFFTDGRSYLLTAISPPLRDDLHNKLASKAPHTTGSSSLPNPEDGWRLEALKVAEESPATFGSKFGSIFNSSAWNPAMRRWAKGEISNFHYLMLVNTMAGRTFNDLTQYPVFPWVLADYTSEELDLDNPATFRDLTKPMGAQHNSRAAEYTERYKTFAEMGDANTPAFHYGTHYSSAMIVTSYLIRLQPFVQSYLLLQGGNFDHPDRLFYSIEKAWKSASKDNMTDVRELIPEFFYLPEFLTNNNGYNFGVRQGNGGGIDTVQLPPWAKGDPKIFIAKHREALESPHVSKYLHQWIDLIFGCKQRGEAAIDSVNVFHHLSYHGAKDLDNIVDPIERVATIGIIHNFGQTPHQVFTKPHQAREDVRNKTRRLDTSAEVLTRLPFPLLESNERISNLVYSPKIDRLLCATAFRLNLSPHYDKFLEWGFADNSIRFYYNDSRKSAGLFENLHIGQISTCILASSQLLITAGEDCVLSAHTVQTAPGKFVDLSYRSSLFGHKTPVNVLAVSKSFSALLSASFDGTVILWDLNRLEFVRKLSSPLTTSRGPVECAKINDVTGDILLCRGQKVTLFTLNGEFLLEQNVCENHDDYIASCAWYEGTGNEWVENALCFTGHRHGVVNVWRKGVSWAGKWRLELVKRLGGDGDRGRGETAVGSLSVPGGVAGGKRGEGSRGRTRSSVSGNGEAAVTCVKPMASCVYTGDEEGRVYEWDIVQRER</sequence>
<feature type="compositionally biased region" description="Polar residues" evidence="4">
    <location>
        <begin position="1989"/>
        <end position="2009"/>
    </location>
</feature>
<evidence type="ECO:0000256" key="2">
    <source>
        <dbReference type="ARBA" id="ARBA00022737"/>
    </source>
</evidence>
<dbReference type="EMBL" id="JH921446">
    <property type="protein sequence ID" value="EKD14287.1"/>
    <property type="molecule type" value="Genomic_DNA"/>
</dbReference>
<feature type="compositionally biased region" description="Acidic residues" evidence="4">
    <location>
        <begin position="2011"/>
        <end position="2031"/>
    </location>
</feature>
<evidence type="ECO:0000259" key="6">
    <source>
        <dbReference type="PROSITE" id="PS50197"/>
    </source>
</evidence>
<dbReference type="InterPro" id="IPR013320">
    <property type="entry name" value="ConA-like_dom_sf"/>
</dbReference>
<dbReference type="InterPro" id="IPR036322">
    <property type="entry name" value="WD40_repeat_dom_sf"/>
</dbReference>
<dbReference type="SMART" id="SM00320">
    <property type="entry name" value="WD40"/>
    <property type="match status" value="4"/>
</dbReference>
<organism evidence="8 9">
    <name type="scientific">Marssonina brunnea f. sp. multigermtubi (strain MB_m1)</name>
    <name type="common">Marssonina leaf spot fungus</name>
    <dbReference type="NCBI Taxonomy" id="1072389"/>
    <lineage>
        <taxon>Eukaryota</taxon>
        <taxon>Fungi</taxon>
        <taxon>Dikarya</taxon>
        <taxon>Ascomycota</taxon>
        <taxon>Pezizomycotina</taxon>
        <taxon>Leotiomycetes</taxon>
        <taxon>Helotiales</taxon>
        <taxon>Drepanopezizaceae</taxon>
        <taxon>Drepanopeziza</taxon>
    </lineage>
</organism>
<dbReference type="Gene3D" id="2.30.29.30">
    <property type="entry name" value="Pleckstrin-homology domain (PH domain)/Phosphotyrosine-binding domain (PTB)"/>
    <property type="match status" value="1"/>
</dbReference>
<dbReference type="GeneID" id="18763452"/>
<feature type="signal peptide" evidence="5">
    <location>
        <begin position="1"/>
        <end position="24"/>
    </location>
</feature>
<dbReference type="PROSITE" id="PS51783">
    <property type="entry name" value="PH_BEACH"/>
    <property type="match status" value="1"/>
</dbReference>
<dbReference type="PROSITE" id="PS50197">
    <property type="entry name" value="BEACH"/>
    <property type="match status" value="1"/>
</dbReference>
<dbReference type="Pfam" id="PF02138">
    <property type="entry name" value="Beach"/>
    <property type="match status" value="1"/>
</dbReference>
<dbReference type="eggNOG" id="KOG1786">
    <property type="taxonomic scope" value="Eukaryota"/>
</dbReference>
<dbReference type="InterPro" id="IPR045564">
    <property type="entry name" value="DUF5910"/>
</dbReference>
<dbReference type="PANTHER" id="PTHR46108:SF4">
    <property type="entry name" value="BLUE CHEESE"/>
    <property type="match status" value="1"/>
</dbReference>
<feature type="compositionally biased region" description="Basic and acidic residues" evidence="4">
    <location>
        <begin position="1925"/>
        <end position="1961"/>
    </location>
</feature>
<reference evidence="8 9" key="1">
    <citation type="journal article" date="2012" name="BMC Genomics">
        <title>Sequencing the genome of Marssonina brunnea reveals fungus-poplar co-evolution.</title>
        <authorList>
            <person name="Zhu S."/>
            <person name="Cao Y.-Z."/>
            <person name="Jiang C."/>
            <person name="Tan B.-Y."/>
            <person name="Wang Z."/>
            <person name="Feng S."/>
            <person name="Zhang L."/>
            <person name="Su X.-H."/>
            <person name="Brejova B."/>
            <person name="Vinar T."/>
            <person name="Xu M."/>
            <person name="Wang M.-X."/>
            <person name="Zhang S.-G."/>
            <person name="Huang M.-R."/>
            <person name="Wu R."/>
            <person name="Zhou Y."/>
        </authorList>
    </citation>
    <scope>NUCLEOTIDE SEQUENCE [LARGE SCALE GENOMIC DNA]</scope>
    <source>
        <strain evidence="8 9">MB_m1</strain>
    </source>
</reference>
<dbReference type="PROSITE" id="PS50294">
    <property type="entry name" value="WD_REPEATS_REGION"/>
    <property type="match status" value="1"/>
</dbReference>
<proteinExistence type="predicted"/>
<feature type="compositionally biased region" description="Polar residues" evidence="4">
    <location>
        <begin position="1138"/>
        <end position="1151"/>
    </location>
</feature>
<dbReference type="InParanoid" id="K1WPK6"/>
<evidence type="ECO:0000256" key="4">
    <source>
        <dbReference type="SAM" id="MobiDB-lite"/>
    </source>
</evidence>
<dbReference type="CDD" id="cd06071">
    <property type="entry name" value="Beach"/>
    <property type="match status" value="1"/>
</dbReference>
<dbReference type="InterPro" id="IPR056252">
    <property type="entry name" value="Alfy-like_Arm-like"/>
</dbReference>
<dbReference type="OrthoDB" id="26681at2759"/>
<dbReference type="SUPFAM" id="SSF49899">
    <property type="entry name" value="Concanavalin A-like lectins/glucanases"/>
    <property type="match status" value="1"/>
</dbReference>
<protein>
    <submittedName>
        <fullName evidence="8">Beige/BEACH domain-containing protein</fullName>
    </submittedName>
</protein>
<evidence type="ECO:0000259" key="7">
    <source>
        <dbReference type="PROSITE" id="PS51783"/>
    </source>
</evidence>
<feature type="compositionally biased region" description="Polar residues" evidence="4">
    <location>
        <begin position="1963"/>
        <end position="1981"/>
    </location>
</feature>
<dbReference type="SUPFAM" id="SSF50978">
    <property type="entry name" value="WD40 repeat-like"/>
    <property type="match status" value="1"/>
</dbReference>